<name>A0A6J5YDE3_9ZZZZ</name>
<keyword evidence="1" id="KW-1133">Transmembrane helix</keyword>
<dbReference type="GO" id="GO:0080120">
    <property type="term" value="P:CAAX-box protein maturation"/>
    <property type="evidence" value="ECO:0007669"/>
    <property type="project" value="UniProtKB-ARBA"/>
</dbReference>
<proteinExistence type="predicted"/>
<gene>
    <name evidence="3" type="ORF">UFOPK1392_01200</name>
</gene>
<feature type="transmembrane region" description="Helical" evidence="1">
    <location>
        <begin position="230"/>
        <end position="261"/>
    </location>
</feature>
<keyword evidence="1" id="KW-0472">Membrane</keyword>
<dbReference type="PANTHER" id="PTHR36435">
    <property type="entry name" value="SLR1288 PROTEIN"/>
    <property type="match status" value="1"/>
</dbReference>
<feature type="transmembrane region" description="Helical" evidence="1">
    <location>
        <begin position="105"/>
        <end position="128"/>
    </location>
</feature>
<dbReference type="InterPro" id="IPR052710">
    <property type="entry name" value="CAAX_protease"/>
</dbReference>
<dbReference type="Pfam" id="PF02517">
    <property type="entry name" value="Rce1-like"/>
    <property type="match status" value="1"/>
</dbReference>
<evidence type="ECO:0000256" key="1">
    <source>
        <dbReference type="SAM" id="Phobius"/>
    </source>
</evidence>
<accession>A0A6J5YDE3</accession>
<dbReference type="InterPro" id="IPR003675">
    <property type="entry name" value="Rce1/LyrA-like_dom"/>
</dbReference>
<dbReference type="PANTHER" id="PTHR36435:SF1">
    <property type="entry name" value="CAAX AMINO TERMINAL PROTEASE FAMILY PROTEIN"/>
    <property type="match status" value="1"/>
</dbReference>
<evidence type="ECO:0000259" key="2">
    <source>
        <dbReference type="Pfam" id="PF02517"/>
    </source>
</evidence>
<protein>
    <submittedName>
        <fullName evidence="3">Unannotated protein</fullName>
    </submittedName>
</protein>
<feature type="transmembrane region" description="Helical" evidence="1">
    <location>
        <begin position="149"/>
        <end position="169"/>
    </location>
</feature>
<keyword evidence="1" id="KW-0812">Transmembrane</keyword>
<feature type="domain" description="CAAX prenyl protease 2/Lysostaphin resistance protein A-like" evidence="2">
    <location>
        <begin position="194"/>
        <end position="282"/>
    </location>
</feature>
<feature type="transmembrane region" description="Helical" evidence="1">
    <location>
        <begin position="189"/>
        <end position="209"/>
    </location>
</feature>
<dbReference type="EMBL" id="CAEMXZ010000045">
    <property type="protein sequence ID" value="CAB4323445.1"/>
    <property type="molecule type" value="Genomic_DNA"/>
</dbReference>
<organism evidence="3">
    <name type="scientific">freshwater metagenome</name>
    <dbReference type="NCBI Taxonomy" id="449393"/>
    <lineage>
        <taxon>unclassified sequences</taxon>
        <taxon>metagenomes</taxon>
        <taxon>ecological metagenomes</taxon>
    </lineage>
</organism>
<dbReference type="GO" id="GO:0004175">
    <property type="term" value="F:endopeptidase activity"/>
    <property type="evidence" value="ECO:0007669"/>
    <property type="project" value="UniProtKB-ARBA"/>
</dbReference>
<feature type="transmembrane region" description="Helical" evidence="1">
    <location>
        <begin position="273"/>
        <end position="293"/>
    </location>
</feature>
<evidence type="ECO:0000313" key="3">
    <source>
        <dbReference type="EMBL" id="CAB4323445.1"/>
    </source>
</evidence>
<dbReference type="AlphaFoldDB" id="A0A6J5YDE3"/>
<sequence length="294" mass="31004">MATDKRPSGRVTQSKKQAAQAASVVVPAVAKDSEPVDGEKPTYGAGALLLTFLGAQLLSSIAYFFATANTSYDFVVPAGVGAAVGQASSQFSLQQTLAVSVPPPVWLTALMQLPLWFGLGAIPIWFAVKRGRGVVADLGLRFRAIDAPIGLAIGVACQLLLVPAIYILLSKIIGVKDISAAARELTDRASSPISIILLFLIVGIGAPIAEEIYFRGMAQTIFGRRLRPHWAILAAAAFFAATHLQPLQFPALLAFGAVLGVMRWRFGRLGPSIWAHLGFNVVAAASLVFNLGIG</sequence>
<reference evidence="3" key="1">
    <citation type="submission" date="2020-05" db="EMBL/GenBank/DDBJ databases">
        <authorList>
            <person name="Chiriac C."/>
            <person name="Salcher M."/>
            <person name="Ghai R."/>
            <person name="Kavagutti S V."/>
        </authorList>
    </citation>
    <scope>NUCLEOTIDE SEQUENCE</scope>
</reference>
<feature type="transmembrane region" description="Helical" evidence="1">
    <location>
        <begin position="47"/>
        <end position="66"/>
    </location>
</feature>